<organism evidence="1 2">
    <name type="scientific">Aspergillus niger</name>
    <dbReference type="NCBI Taxonomy" id="5061"/>
    <lineage>
        <taxon>Eukaryota</taxon>
        <taxon>Fungi</taxon>
        <taxon>Dikarya</taxon>
        <taxon>Ascomycota</taxon>
        <taxon>Pezizomycotina</taxon>
        <taxon>Eurotiomycetes</taxon>
        <taxon>Eurotiomycetidae</taxon>
        <taxon>Eurotiales</taxon>
        <taxon>Aspergillaceae</taxon>
        <taxon>Aspergillus</taxon>
        <taxon>Aspergillus subgen. Circumdati</taxon>
    </lineage>
</organism>
<evidence type="ECO:0000313" key="1">
    <source>
        <dbReference type="EMBL" id="GAQ38469.1"/>
    </source>
</evidence>
<accession>A0A100IBZ9</accession>
<dbReference type="Proteomes" id="UP000068243">
    <property type="component" value="Unassembled WGS sequence"/>
</dbReference>
<evidence type="ECO:0000313" key="2">
    <source>
        <dbReference type="Proteomes" id="UP000068243"/>
    </source>
</evidence>
<proteinExistence type="predicted"/>
<protein>
    <submittedName>
        <fullName evidence="1">Uncharacterized protein</fullName>
    </submittedName>
</protein>
<gene>
    <name evidence="1" type="ORF">ABL_02676</name>
</gene>
<dbReference type="OrthoDB" id="5418574at2759"/>
<dbReference type="OMA" id="TIEYMCE"/>
<comment type="caution">
    <text evidence="1">The sequence shown here is derived from an EMBL/GenBank/DDBJ whole genome shotgun (WGS) entry which is preliminary data.</text>
</comment>
<dbReference type="AlphaFoldDB" id="A0A100IBZ9"/>
<dbReference type="VEuPathDB" id="FungiDB:An04g09590"/>
<reference evidence="2" key="1">
    <citation type="journal article" date="2016" name="Genome Announc.">
        <title>Draft genome sequence of Aspergillus niger strain An76.</title>
        <authorList>
            <person name="Gong W."/>
            <person name="Cheng Z."/>
            <person name="Zhang H."/>
            <person name="Liu L."/>
            <person name="Gao P."/>
            <person name="Wang L."/>
        </authorList>
    </citation>
    <scope>NUCLEOTIDE SEQUENCE [LARGE SCALE GENOMIC DNA]</scope>
    <source>
        <strain evidence="2">An76</strain>
    </source>
</reference>
<name>A0A100IBZ9_ASPNG</name>
<dbReference type="EMBL" id="BCMY01000003">
    <property type="protein sequence ID" value="GAQ38469.1"/>
    <property type="molecule type" value="Genomic_DNA"/>
</dbReference>
<sequence>MSLITDDICLTRLWEDAQKPGDERAVVKLWGHLLIKHLFSGKDWVVFYKPPPEDCPRQRLDITIEHYNIRDDSVNVDVDVDVDMMAFCVYDFVAMDPSLQDLDGLTRHAFAVCMAYLLEHPNLSKVYAFTAFGLKFRVWSYSREDEFLVPLFGSVDGSDSRDYVDIHSPEASRINGVVQLMKNECGTHE</sequence>